<dbReference type="Proteomes" id="UP000029381">
    <property type="component" value="Unassembled WGS sequence"/>
</dbReference>
<name>A0A091C2G2_9ENTE</name>
<protein>
    <submittedName>
        <fullName evidence="2">Phosphopantothenoylcysteine synthetase</fullName>
        <ecNumber evidence="2">6.3.2.5</ecNumber>
    </submittedName>
</protein>
<dbReference type="InterPro" id="IPR035929">
    <property type="entry name" value="CoaB-like_sf"/>
</dbReference>
<feature type="domain" description="DNA/pantothenate metabolism flavoprotein C-terminal" evidence="1">
    <location>
        <begin position="2"/>
        <end position="103"/>
    </location>
</feature>
<sequence length="245" mass="27542">MRVLITAGGTSEKIDNVRSITNHSTGRLGCLIAKEFLHKQVTVDYVTTVQAKHPVEDKKLKTHEIAGTQELTEQLQHLLQKNHYDAVIHSMAVSDFTPAQTFSQEGFLEEINHLFKEKNGPLTKADLTQIAATNTTEEKKISSDIEQLYLVLQKTPKVIQLIKQIQPETLLVGFKLLVDVSKQSLITTAQTSMEHNQADYVLANDLAKITKHQHIGYLIDKYGQLVDEKQTKEDIATLIVETVMN</sequence>
<dbReference type="RefSeq" id="WP_028790546.1">
    <property type="nucleotide sequence ID" value="NZ_JPVT01000170.1"/>
</dbReference>
<organism evidence="2 3">
    <name type="scientific">Tetragenococcus muriaticus 3MR10-3</name>
    <dbReference type="NCBI Taxonomy" id="1302648"/>
    <lineage>
        <taxon>Bacteria</taxon>
        <taxon>Bacillati</taxon>
        <taxon>Bacillota</taxon>
        <taxon>Bacilli</taxon>
        <taxon>Lactobacillales</taxon>
        <taxon>Enterococcaceae</taxon>
        <taxon>Tetragenococcus</taxon>
    </lineage>
</organism>
<dbReference type="InterPro" id="IPR011848">
    <property type="entry name" value="CoaB_strep"/>
</dbReference>
<dbReference type="GO" id="GO:0004632">
    <property type="term" value="F:phosphopantothenate--cysteine ligase activity"/>
    <property type="evidence" value="ECO:0007669"/>
    <property type="project" value="UniProtKB-EC"/>
</dbReference>
<keyword evidence="3" id="KW-1185">Reference proteome</keyword>
<comment type="caution">
    <text evidence="2">The sequence shown here is derived from an EMBL/GenBank/DDBJ whole genome shotgun (WGS) entry which is preliminary data.</text>
</comment>
<keyword evidence="2" id="KW-0436">Ligase</keyword>
<gene>
    <name evidence="2" type="ORF">TMU3MR103_1611</name>
</gene>
<proteinExistence type="predicted"/>
<evidence type="ECO:0000259" key="1">
    <source>
        <dbReference type="Pfam" id="PF04127"/>
    </source>
</evidence>
<dbReference type="PATRIC" id="fig|1302648.3.peg.1573"/>
<evidence type="ECO:0000313" key="3">
    <source>
        <dbReference type="Proteomes" id="UP000029381"/>
    </source>
</evidence>
<dbReference type="GO" id="GO:0015937">
    <property type="term" value="P:coenzyme A biosynthetic process"/>
    <property type="evidence" value="ECO:0007669"/>
    <property type="project" value="UniProtKB-ARBA"/>
</dbReference>
<dbReference type="InterPro" id="IPR007085">
    <property type="entry name" value="DNA/pantothenate-metab_flavo_C"/>
</dbReference>
<dbReference type="SUPFAM" id="SSF102645">
    <property type="entry name" value="CoaB-like"/>
    <property type="match status" value="1"/>
</dbReference>
<reference evidence="2 3" key="1">
    <citation type="submission" date="2014-08" db="EMBL/GenBank/DDBJ databases">
        <title>Genome sequence of Tetragenococcus muriaticus.</title>
        <authorList>
            <person name="Chuea-nongthon C."/>
            <person name="Rodtong S."/>
            <person name="Yongsawatdigul J."/>
            <person name="Steele J.L."/>
            <person name="Liu X.-y."/>
            <person name="Speers J."/>
            <person name="Glasner J.D."/>
            <person name="Neeno-Eckwall E.C."/>
        </authorList>
    </citation>
    <scope>NUCLEOTIDE SEQUENCE [LARGE SCALE GENOMIC DNA]</scope>
    <source>
        <strain evidence="2 3">3MR10-3</strain>
    </source>
</reference>
<dbReference type="NCBIfam" id="TIGR02114">
    <property type="entry name" value="coaB_strep"/>
    <property type="match status" value="1"/>
</dbReference>
<evidence type="ECO:0000313" key="2">
    <source>
        <dbReference type="EMBL" id="KFN90252.1"/>
    </source>
</evidence>
<feature type="domain" description="DNA/pantothenate metabolism flavoprotein C-terminal" evidence="1">
    <location>
        <begin position="134"/>
        <end position="244"/>
    </location>
</feature>
<dbReference type="AlphaFoldDB" id="A0A091C2G2"/>
<dbReference type="EC" id="6.3.2.5" evidence="2"/>
<dbReference type="Pfam" id="PF04127">
    <property type="entry name" value="DFP"/>
    <property type="match status" value="2"/>
</dbReference>
<dbReference type="Gene3D" id="3.40.50.10300">
    <property type="entry name" value="CoaB-like"/>
    <property type="match status" value="1"/>
</dbReference>
<dbReference type="EMBL" id="JPVT01000170">
    <property type="protein sequence ID" value="KFN90252.1"/>
    <property type="molecule type" value="Genomic_DNA"/>
</dbReference>
<accession>A0A091C2G2</accession>